<dbReference type="STRING" id="2711.A0A067F6C3"/>
<dbReference type="InterPro" id="IPR000719">
    <property type="entry name" value="Prot_kinase_dom"/>
</dbReference>
<name>A0A067F6C3_CITSI</name>
<keyword evidence="8" id="KW-1015">Disulfide bond</keyword>
<keyword evidence="7" id="KW-0067">ATP-binding</keyword>
<evidence type="ECO:0000256" key="9">
    <source>
        <dbReference type="ARBA" id="ARBA00023180"/>
    </source>
</evidence>
<proteinExistence type="predicted"/>
<evidence type="ECO:0000256" key="13">
    <source>
        <dbReference type="SAM" id="MobiDB-lite"/>
    </source>
</evidence>
<reference evidence="15 16" key="1">
    <citation type="submission" date="2014-04" db="EMBL/GenBank/DDBJ databases">
        <authorList>
            <consortium name="International Citrus Genome Consortium"/>
            <person name="Gmitter F."/>
            <person name="Chen C."/>
            <person name="Farmerie W."/>
            <person name="Harkins T."/>
            <person name="Desany B."/>
            <person name="Mohiuddin M."/>
            <person name="Kodira C."/>
            <person name="Borodovsky M."/>
            <person name="Lomsadze A."/>
            <person name="Burns P."/>
            <person name="Jenkins J."/>
            <person name="Prochnik S."/>
            <person name="Shu S."/>
            <person name="Chapman J."/>
            <person name="Pitluck S."/>
            <person name="Schmutz J."/>
            <person name="Rokhsar D."/>
        </authorList>
    </citation>
    <scope>NUCLEOTIDE SEQUENCE</scope>
</reference>
<evidence type="ECO:0000256" key="11">
    <source>
        <dbReference type="ARBA" id="ARBA00048679"/>
    </source>
</evidence>
<accession>A0A067F6C3</accession>
<dbReference type="Pfam" id="PF07714">
    <property type="entry name" value="PK_Tyr_Ser-Thr"/>
    <property type="match status" value="1"/>
</dbReference>
<keyword evidence="5" id="KW-0547">Nucleotide-binding</keyword>
<dbReference type="SMART" id="SM00220">
    <property type="entry name" value="S_TKc"/>
    <property type="match status" value="1"/>
</dbReference>
<organism evidence="15 16">
    <name type="scientific">Citrus sinensis</name>
    <name type="common">Sweet orange</name>
    <name type="synonym">Citrus aurantium var. sinensis</name>
    <dbReference type="NCBI Taxonomy" id="2711"/>
    <lineage>
        <taxon>Eukaryota</taxon>
        <taxon>Viridiplantae</taxon>
        <taxon>Streptophyta</taxon>
        <taxon>Embryophyta</taxon>
        <taxon>Tracheophyta</taxon>
        <taxon>Spermatophyta</taxon>
        <taxon>Magnoliopsida</taxon>
        <taxon>eudicotyledons</taxon>
        <taxon>Gunneridae</taxon>
        <taxon>Pentapetalae</taxon>
        <taxon>rosids</taxon>
        <taxon>malvids</taxon>
        <taxon>Sapindales</taxon>
        <taxon>Rutaceae</taxon>
        <taxon>Aurantioideae</taxon>
        <taxon>Citrus</taxon>
    </lineage>
</organism>
<feature type="coiled-coil region" evidence="12">
    <location>
        <begin position="183"/>
        <end position="210"/>
    </location>
</feature>
<keyword evidence="4" id="KW-0732">Signal</keyword>
<feature type="compositionally biased region" description="Polar residues" evidence="13">
    <location>
        <begin position="257"/>
        <end position="266"/>
    </location>
</feature>
<evidence type="ECO:0000256" key="6">
    <source>
        <dbReference type="ARBA" id="ARBA00022777"/>
    </source>
</evidence>
<keyword evidence="9" id="KW-0325">Glycoprotein</keyword>
<sequence length="300" mass="34535">GRLQDGREIAVKKLATNSMQGKEEFENEVRVLLKMQHRNLVQLFGCCVQERERILVYEYLPNKSLDKFLFDKSKSAILDWPKRLNIIMGVARGLLYLHRDSVLRIIHRDIKASNILLDHQMKPKISDFGLAKLFHDEQSRHRTHQIAGTFGYMAPEYAIRGFLSVKSDVFSFGVLLLEIISGRKNYDRQLEAENQELLKLARRLEEEGRLMELVDVRIGTYPEEIALRFMQIALLCTEDFIEDRPTMSATLSMLSNSSVPIPSVTESPDHYEGDDDAGDNAGRREQFTRNSITFSLQDGR</sequence>
<dbReference type="InterPro" id="IPR011009">
    <property type="entry name" value="Kinase-like_dom_sf"/>
</dbReference>
<dbReference type="SUPFAM" id="SSF56112">
    <property type="entry name" value="Protein kinase-like (PK-like)"/>
    <property type="match status" value="1"/>
</dbReference>
<evidence type="ECO:0000256" key="5">
    <source>
        <dbReference type="ARBA" id="ARBA00022741"/>
    </source>
</evidence>
<feature type="non-terminal residue" evidence="15">
    <location>
        <position position="1"/>
    </location>
</feature>
<evidence type="ECO:0000256" key="1">
    <source>
        <dbReference type="ARBA" id="ARBA00012513"/>
    </source>
</evidence>
<comment type="catalytic activity">
    <reaction evidence="11">
        <text>L-seryl-[protein] + ATP = O-phospho-L-seryl-[protein] + ADP + H(+)</text>
        <dbReference type="Rhea" id="RHEA:17989"/>
        <dbReference type="Rhea" id="RHEA-COMP:9863"/>
        <dbReference type="Rhea" id="RHEA-COMP:11604"/>
        <dbReference type="ChEBI" id="CHEBI:15378"/>
        <dbReference type="ChEBI" id="CHEBI:29999"/>
        <dbReference type="ChEBI" id="CHEBI:30616"/>
        <dbReference type="ChEBI" id="CHEBI:83421"/>
        <dbReference type="ChEBI" id="CHEBI:456216"/>
        <dbReference type="EC" id="2.7.11.1"/>
    </reaction>
</comment>
<evidence type="ECO:0000259" key="14">
    <source>
        <dbReference type="PROSITE" id="PS50011"/>
    </source>
</evidence>
<dbReference type="Gene3D" id="1.10.510.10">
    <property type="entry name" value="Transferase(Phosphotransferase) domain 1"/>
    <property type="match status" value="1"/>
</dbReference>
<evidence type="ECO:0000313" key="15">
    <source>
        <dbReference type="EMBL" id="KDO59042.1"/>
    </source>
</evidence>
<comment type="catalytic activity">
    <reaction evidence="10">
        <text>L-threonyl-[protein] + ATP = O-phospho-L-threonyl-[protein] + ADP + H(+)</text>
        <dbReference type="Rhea" id="RHEA:46608"/>
        <dbReference type="Rhea" id="RHEA-COMP:11060"/>
        <dbReference type="Rhea" id="RHEA-COMP:11605"/>
        <dbReference type="ChEBI" id="CHEBI:15378"/>
        <dbReference type="ChEBI" id="CHEBI:30013"/>
        <dbReference type="ChEBI" id="CHEBI:30616"/>
        <dbReference type="ChEBI" id="CHEBI:61977"/>
        <dbReference type="ChEBI" id="CHEBI:456216"/>
        <dbReference type="EC" id="2.7.11.1"/>
    </reaction>
</comment>
<dbReference type="PANTHER" id="PTHR47973">
    <property type="entry name" value="CYSTEINE-RICH RECEPTOR-LIKE PROTEIN KINASE 3"/>
    <property type="match status" value="1"/>
</dbReference>
<evidence type="ECO:0000256" key="10">
    <source>
        <dbReference type="ARBA" id="ARBA00047899"/>
    </source>
</evidence>
<feature type="region of interest" description="Disordered" evidence="13">
    <location>
        <begin position="257"/>
        <end position="289"/>
    </location>
</feature>
<dbReference type="PROSITE" id="PS00108">
    <property type="entry name" value="PROTEIN_KINASE_ST"/>
    <property type="match status" value="1"/>
</dbReference>
<evidence type="ECO:0000256" key="7">
    <source>
        <dbReference type="ARBA" id="ARBA00022840"/>
    </source>
</evidence>
<evidence type="ECO:0000256" key="8">
    <source>
        <dbReference type="ARBA" id="ARBA00023157"/>
    </source>
</evidence>
<keyword evidence="12" id="KW-0175">Coiled coil</keyword>
<dbReference type="Gene3D" id="3.30.200.20">
    <property type="entry name" value="Phosphorylase Kinase, domain 1"/>
    <property type="match status" value="1"/>
</dbReference>
<keyword evidence="16" id="KW-1185">Reference proteome</keyword>
<evidence type="ECO:0000256" key="2">
    <source>
        <dbReference type="ARBA" id="ARBA00022527"/>
    </source>
</evidence>
<dbReference type="AlphaFoldDB" id="A0A067F6C3"/>
<dbReference type="FunFam" id="1.10.510.10:FF:000060">
    <property type="entry name" value="G-type lectin S-receptor-like serine/threonine-protein kinase"/>
    <property type="match status" value="1"/>
</dbReference>
<dbReference type="PROSITE" id="PS50011">
    <property type="entry name" value="PROTEIN_KINASE_DOM"/>
    <property type="match status" value="1"/>
</dbReference>
<dbReference type="GO" id="GO:0005524">
    <property type="term" value="F:ATP binding"/>
    <property type="evidence" value="ECO:0007669"/>
    <property type="project" value="UniProtKB-KW"/>
</dbReference>
<dbReference type="GO" id="GO:0004674">
    <property type="term" value="F:protein serine/threonine kinase activity"/>
    <property type="evidence" value="ECO:0000318"/>
    <property type="project" value="GO_Central"/>
</dbReference>
<dbReference type="EMBL" id="KK784943">
    <property type="protein sequence ID" value="KDO59042.1"/>
    <property type="molecule type" value="Genomic_DNA"/>
</dbReference>
<dbReference type="Proteomes" id="UP000027120">
    <property type="component" value="Unassembled WGS sequence"/>
</dbReference>
<dbReference type="InterPro" id="IPR001245">
    <property type="entry name" value="Ser-Thr/Tyr_kinase_cat_dom"/>
</dbReference>
<keyword evidence="3" id="KW-0808">Transferase</keyword>
<protein>
    <recommendedName>
        <fullName evidence="1">non-specific serine/threonine protein kinase</fullName>
        <ecNumber evidence="1">2.7.11.1</ecNumber>
    </recommendedName>
</protein>
<gene>
    <name evidence="15" type="ORF">CISIN_1g0056491mg</name>
</gene>
<evidence type="ECO:0000313" key="16">
    <source>
        <dbReference type="Proteomes" id="UP000027120"/>
    </source>
</evidence>
<feature type="domain" description="Protein kinase" evidence="14">
    <location>
        <begin position="1"/>
        <end position="259"/>
    </location>
</feature>
<dbReference type="EC" id="2.7.11.1" evidence="1"/>
<dbReference type="CDD" id="cd14066">
    <property type="entry name" value="STKc_IRAK"/>
    <property type="match status" value="1"/>
</dbReference>
<keyword evidence="2" id="KW-0723">Serine/threonine-protein kinase</keyword>
<dbReference type="InterPro" id="IPR008271">
    <property type="entry name" value="Ser/Thr_kinase_AS"/>
</dbReference>
<keyword evidence="6" id="KW-0418">Kinase</keyword>
<evidence type="ECO:0000256" key="12">
    <source>
        <dbReference type="SAM" id="Coils"/>
    </source>
</evidence>
<evidence type="ECO:0000256" key="4">
    <source>
        <dbReference type="ARBA" id="ARBA00022729"/>
    </source>
</evidence>
<dbReference type="InterPro" id="IPR052059">
    <property type="entry name" value="CR_Ser/Thr_kinase"/>
</dbReference>
<evidence type="ECO:0000256" key="3">
    <source>
        <dbReference type="ARBA" id="ARBA00022679"/>
    </source>
</evidence>